<proteinExistence type="predicted"/>
<reference evidence="1 2" key="1">
    <citation type="journal article" date="2015" name="Proc. Natl. Acad. Sci. U.S.A.">
        <title>The resurrection genome of Boea hygrometrica: A blueprint for survival of dehydration.</title>
        <authorList>
            <person name="Xiao L."/>
            <person name="Yang G."/>
            <person name="Zhang L."/>
            <person name="Yang X."/>
            <person name="Zhao S."/>
            <person name="Ji Z."/>
            <person name="Zhou Q."/>
            <person name="Hu M."/>
            <person name="Wang Y."/>
            <person name="Chen M."/>
            <person name="Xu Y."/>
            <person name="Jin H."/>
            <person name="Xiao X."/>
            <person name="Hu G."/>
            <person name="Bao F."/>
            <person name="Hu Y."/>
            <person name="Wan P."/>
            <person name="Li L."/>
            <person name="Deng X."/>
            <person name="Kuang T."/>
            <person name="Xiang C."/>
            <person name="Zhu J.K."/>
            <person name="Oliver M.J."/>
            <person name="He Y."/>
        </authorList>
    </citation>
    <scope>NUCLEOTIDE SEQUENCE [LARGE SCALE GENOMIC DNA]</scope>
    <source>
        <strain evidence="2">cv. XS01</strain>
    </source>
</reference>
<dbReference type="EMBL" id="KQ989054">
    <property type="protein sequence ID" value="KZV54967.1"/>
    <property type="molecule type" value="Genomic_DNA"/>
</dbReference>
<gene>
    <name evidence="1" type="ORF">F511_03573</name>
</gene>
<evidence type="ECO:0000313" key="2">
    <source>
        <dbReference type="Proteomes" id="UP000250235"/>
    </source>
</evidence>
<protein>
    <submittedName>
        <fullName evidence="1">Structural maintenance of chromosomes protein 4</fullName>
    </submittedName>
</protein>
<evidence type="ECO:0000313" key="1">
    <source>
        <dbReference type="EMBL" id="KZV54967.1"/>
    </source>
</evidence>
<name>A0A2Z7D7I1_9LAMI</name>
<organism evidence="1 2">
    <name type="scientific">Dorcoceras hygrometricum</name>
    <dbReference type="NCBI Taxonomy" id="472368"/>
    <lineage>
        <taxon>Eukaryota</taxon>
        <taxon>Viridiplantae</taxon>
        <taxon>Streptophyta</taxon>
        <taxon>Embryophyta</taxon>
        <taxon>Tracheophyta</taxon>
        <taxon>Spermatophyta</taxon>
        <taxon>Magnoliopsida</taxon>
        <taxon>eudicotyledons</taxon>
        <taxon>Gunneridae</taxon>
        <taxon>Pentapetalae</taxon>
        <taxon>asterids</taxon>
        <taxon>lamiids</taxon>
        <taxon>Lamiales</taxon>
        <taxon>Gesneriaceae</taxon>
        <taxon>Didymocarpoideae</taxon>
        <taxon>Trichosporeae</taxon>
        <taxon>Loxocarpinae</taxon>
        <taxon>Dorcoceras</taxon>
    </lineage>
</organism>
<sequence length="101" mass="11477">MEITTKELTSLTESVSYLTLKLARLSDDTNFTRLSTVQLWKQLENAVAGLEIRIDVLESTLSRKFADSHQEISELENALIRHFADNQQHIVDEVASLKSQC</sequence>
<dbReference type="AlphaFoldDB" id="A0A2Z7D7I1"/>
<accession>A0A2Z7D7I1</accession>
<dbReference type="Proteomes" id="UP000250235">
    <property type="component" value="Unassembled WGS sequence"/>
</dbReference>
<keyword evidence="2" id="KW-1185">Reference proteome</keyword>